<feature type="region of interest" description="Disordered" evidence="1">
    <location>
        <begin position="71"/>
        <end position="135"/>
    </location>
</feature>
<feature type="compositionally biased region" description="Low complexity" evidence="1">
    <location>
        <begin position="85"/>
        <end position="102"/>
    </location>
</feature>
<evidence type="ECO:0000256" key="1">
    <source>
        <dbReference type="SAM" id="MobiDB-lite"/>
    </source>
</evidence>
<dbReference type="AlphaFoldDB" id="Q0RL23"/>
<evidence type="ECO:0000313" key="2">
    <source>
        <dbReference type="EMBL" id="CAJ61782.1"/>
    </source>
</evidence>
<gene>
    <name evidence="2" type="ordered locus">FRAAL3138</name>
</gene>
<sequence>MYPAEPKGDGSRAPEPGVQSPRPGHPGGQPGPPQTKPAEDIAQPRPDEDPPDAYWMNTEMIACHAGVSLIVGGDSAGWRPRRARSTSAPARTTTASPARVRSPNWTEGSSRRHRPAPQQPRGDPRSDVGDDLRQR</sequence>
<dbReference type="HOGENOM" id="CLU_1882712_0_0_11"/>
<feature type="region of interest" description="Disordered" evidence="1">
    <location>
        <begin position="1"/>
        <end position="57"/>
    </location>
</feature>
<evidence type="ECO:0000313" key="3">
    <source>
        <dbReference type="Proteomes" id="UP000000657"/>
    </source>
</evidence>
<feature type="compositionally biased region" description="Basic and acidic residues" evidence="1">
    <location>
        <begin position="1"/>
        <end position="12"/>
    </location>
</feature>
<feature type="compositionally biased region" description="Basic and acidic residues" evidence="1">
    <location>
        <begin position="122"/>
        <end position="135"/>
    </location>
</feature>
<name>Q0RL23_FRAAA</name>
<organism evidence="2 3">
    <name type="scientific">Frankia alni (strain DSM 45986 / CECT 9034 / ACN14a)</name>
    <dbReference type="NCBI Taxonomy" id="326424"/>
    <lineage>
        <taxon>Bacteria</taxon>
        <taxon>Bacillati</taxon>
        <taxon>Actinomycetota</taxon>
        <taxon>Actinomycetes</taxon>
        <taxon>Frankiales</taxon>
        <taxon>Frankiaceae</taxon>
        <taxon>Frankia</taxon>
    </lineage>
</organism>
<dbReference type="KEGG" id="fal:FRAAL3138"/>
<protein>
    <submittedName>
        <fullName evidence="2">Uncharacterized protein</fullName>
    </submittedName>
</protein>
<accession>Q0RL23</accession>
<dbReference type="Proteomes" id="UP000000657">
    <property type="component" value="Chromosome"/>
</dbReference>
<proteinExistence type="predicted"/>
<dbReference type="EMBL" id="CT573213">
    <property type="protein sequence ID" value="CAJ61782.1"/>
    <property type="molecule type" value="Genomic_DNA"/>
</dbReference>
<dbReference type="STRING" id="326424.FRAAL3138"/>
<keyword evidence="3" id="KW-1185">Reference proteome</keyword>
<reference evidence="2 3" key="1">
    <citation type="journal article" date="2007" name="Genome Res.">
        <title>Genome characteristics of facultatively symbiotic Frankia sp. strains reflect host range and host plant biogeography.</title>
        <authorList>
            <person name="Normand P."/>
            <person name="Lapierre P."/>
            <person name="Tisa L.S."/>
            <person name="Gogarten J.P."/>
            <person name="Alloisio N."/>
            <person name="Bagnarol E."/>
            <person name="Bassi C.A."/>
            <person name="Berry A.M."/>
            <person name="Bickhart D.M."/>
            <person name="Choisne N."/>
            <person name="Couloux A."/>
            <person name="Cournoyer B."/>
            <person name="Cruveiller S."/>
            <person name="Daubin V."/>
            <person name="Demange N."/>
            <person name="Francino M.P."/>
            <person name="Goltsman E."/>
            <person name="Huang Y."/>
            <person name="Kopp O.R."/>
            <person name="Labarre L."/>
            <person name="Lapidus A."/>
            <person name="Lavire C."/>
            <person name="Marechal J."/>
            <person name="Martinez M."/>
            <person name="Mastronunzio J.E."/>
            <person name="Mullin B.C."/>
            <person name="Niemann J."/>
            <person name="Pujic P."/>
            <person name="Rawnsley T."/>
            <person name="Rouy Z."/>
            <person name="Schenowitz C."/>
            <person name="Sellstedt A."/>
            <person name="Tavares F."/>
            <person name="Tomkins J.P."/>
            <person name="Vallenet D."/>
            <person name="Valverde C."/>
            <person name="Wall L.G."/>
            <person name="Wang Y."/>
            <person name="Medigue C."/>
            <person name="Benson D.R."/>
        </authorList>
    </citation>
    <scope>NUCLEOTIDE SEQUENCE [LARGE SCALE GENOMIC DNA]</scope>
    <source>
        <strain evidence="3">DSM 45986 / CECT 9034 / ACN14a</strain>
    </source>
</reference>